<dbReference type="Proteomes" id="UP001282336">
    <property type="component" value="Unassembled WGS sequence"/>
</dbReference>
<gene>
    <name evidence="1" type="ORF">SIL20_12320</name>
</gene>
<proteinExistence type="predicted"/>
<protein>
    <submittedName>
        <fullName evidence="1">Uncharacterized protein</fullName>
    </submittedName>
</protein>
<accession>A0AAJ2VUR8</accession>
<evidence type="ECO:0000313" key="1">
    <source>
        <dbReference type="EMBL" id="MDX6032292.1"/>
    </source>
</evidence>
<dbReference type="AlphaFoldDB" id="A0AAJ2VUR8"/>
<sequence>MKEHPDKHIRAAVHYAVSRGWIFTCGGNSSHCYGRLKCGIAEHHQHMMSVWSTPRCPQNHARQIVRKVDSCTPRQSLLKEWLVD</sequence>
<dbReference type="RefSeq" id="WP_319629010.1">
    <property type="nucleotide sequence ID" value="NZ_JAWXRB010000044.1"/>
</dbReference>
<dbReference type="EMBL" id="JAWXRC010000026">
    <property type="protein sequence ID" value="MDX6032292.1"/>
    <property type="molecule type" value="Genomic_DNA"/>
</dbReference>
<organism evidence="1 2">
    <name type="scientific">Scandinavium lactucae</name>
    <dbReference type="NCBI Taxonomy" id="3095028"/>
    <lineage>
        <taxon>Bacteria</taxon>
        <taxon>Pseudomonadati</taxon>
        <taxon>Pseudomonadota</taxon>
        <taxon>Gammaproteobacteria</taxon>
        <taxon>Enterobacterales</taxon>
        <taxon>Enterobacteriaceae</taxon>
        <taxon>Scandinavium</taxon>
    </lineage>
</organism>
<name>A0AAJ2VUR8_9ENTR</name>
<reference evidence="1" key="1">
    <citation type="submission" date="2023-11" db="EMBL/GenBank/DDBJ databases">
        <title>Scandinavium wanjuensis sp. nov., isolated from lettuce South Korea.</title>
        <authorList>
            <person name="Park J."/>
            <person name="Park S."/>
            <person name="Oh K.K."/>
            <person name="Cho G.S."/>
            <person name="Franz C.M.A.P."/>
        </authorList>
    </citation>
    <scope>NUCLEOTIDE SEQUENCE</scope>
    <source>
        <strain evidence="1">V105_12</strain>
    </source>
</reference>
<comment type="caution">
    <text evidence="1">The sequence shown here is derived from an EMBL/GenBank/DDBJ whole genome shotgun (WGS) entry which is preliminary data.</text>
</comment>
<evidence type="ECO:0000313" key="2">
    <source>
        <dbReference type="Proteomes" id="UP001282336"/>
    </source>
</evidence>